<dbReference type="PANTHER" id="PTHR30447">
    <property type="entry name" value="FRUCTOSE-1,6-BISPHOSPHATASE CLASS 2"/>
    <property type="match status" value="1"/>
</dbReference>
<dbReference type="InterPro" id="IPR004464">
    <property type="entry name" value="FBPase_class-2/SBPase"/>
</dbReference>
<evidence type="ECO:0000256" key="8">
    <source>
        <dbReference type="PIRNR" id="PIRNR004532"/>
    </source>
</evidence>
<evidence type="ECO:0000313" key="11">
    <source>
        <dbReference type="EMBL" id="NBG88349.1"/>
    </source>
</evidence>
<proteinExistence type="inferred from homology"/>
<evidence type="ECO:0000256" key="5">
    <source>
        <dbReference type="ARBA" id="ARBA00023211"/>
    </source>
</evidence>
<dbReference type="EMBL" id="SUMG01000007">
    <property type="protein sequence ID" value="NBG88349.1"/>
    <property type="molecule type" value="Genomic_DNA"/>
</dbReference>
<feature type="binding site" evidence="9">
    <location>
        <position position="87"/>
    </location>
    <ligand>
        <name>Mn(2+)</name>
        <dbReference type="ChEBI" id="CHEBI:29035"/>
        <label>2</label>
    </ligand>
</feature>
<dbReference type="AlphaFoldDB" id="A0AA44BDI3"/>
<feature type="binding site" evidence="9">
    <location>
        <position position="90"/>
    </location>
    <ligand>
        <name>Mn(2+)</name>
        <dbReference type="ChEBI" id="CHEBI:29035"/>
        <label>2</label>
    </ligand>
</feature>
<evidence type="ECO:0000256" key="1">
    <source>
        <dbReference type="ARBA" id="ARBA00001273"/>
    </source>
</evidence>
<dbReference type="PANTHER" id="PTHR30447:SF0">
    <property type="entry name" value="FRUCTOSE-1,6-BISPHOSPHATASE 1 CLASS 2-RELATED"/>
    <property type="match status" value="1"/>
</dbReference>
<feature type="binding site" evidence="9">
    <location>
        <position position="215"/>
    </location>
    <ligand>
        <name>Mn(2+)</name>
        <dbReference type="ChEBI" id="CHEBI:29035"/>
        <label>2</label>
    </ligand>
</feature>
<protein>
    <recommendedName>
        <fullName evidence="8">Fructose-1,6-bisphosphatase</fullName>
    </recommendedName>
</protein>
<comment type="pathway">
    <text evidence="7">Carbohydrate biosynthesis.</text>
</comment>
<dbReference type="GO" id="GO:0005829">
    <property type="term" value="C:cytosol"/>
    <property type="evidence" value="ECO:0007669"/>
    <property type="project" value="TreeGrafter"/>
</dbReference>
<accession>A0AA44BDI3</accession>
<comment type="caution">
    <text evidence="11">The sequence shown here is derived from an EMBL/GenBank/DDBJ whole genome shotgun (WGS) entry which is preliminary data.</text>
</comment>
<dbReference type="GO" id="GO:0030388">
    <property type="term" value="P:fructose 1,6-bisphosphate metabolic process"/>
    <property type="evidence" value="ECO:0007669"/>
    <property type="project" value="TreeGrafter"/>
</dbReference>
<name>A0AA44BDI3_9CLOT</name>
<dbReference type="GO" id="GO:0006094">
    <property type="term" value="P:gluconeogenesis"/>
    <property type="evidence" value="ECO:0007669"/>
    <property type="project" value="InterPro"/>
</dbReference>
<evidence type="ECO:0000256" key="3">
    <source>
        <dbReference type="ARBA" id="ARBA00022723"/>
    </source>
</evidence>
<reference evidence="11 12" key="1">
    <citation type="submission" date="2019-04" db="EMBL/GenBank/DDBJ databases">
        <title>Isachenkonia alkalipeptolytica gen. nov. sp. nov. a new anaerobic, alkiliphilic organothrophic bacterium capable to reduce synthesized ferrihydrite isolated from a soda lake.</title>
        <authorList>
            <person name="Toshchakov S.V."/>
            <person name="Zavarzina D.G."/>
            <person name="Zhilina T.N."/>
            <person name="Kostrikina N.A."/>
            <person name="Kublanov I.V."/>
        </authorList>
    </citation>
    <scope>NUCLEOTIDE SEQUENCE [LARGE SCALE GENOMIC DNA]</scope>
    <source>
        <strain evidence="11 12">Z-1701</strain>
    </source>
</reference>
<evidence type="ECO:0000256" key="4">
    <source>
        <dbReference type="ARBA" id="ARBA00022801"/>
    </source>
</evidence>
<dbReference type="CDD" id="cd01516">
    <property type="entry name" value="FBPase_glpX"/>
    <property type="match status" value="1"/>
</dbReference>
<sequence>MDRNLAINLVRVTEGAALGAARWMGRRDKEAADQAGVDGMRKMFDTIDIKGTVIIGEGEKDEAPMLYIGEQVGAWEEADMEVDIAVDPVEGTTSVANGTPNAIAVIAMAPKGCLLNAPSYYMDKIAVGPKARGKIDINWPVEKNLQNVAKALNKSIEDLTVTVIDRPRHKDLIQQCIDAGARVKLFQDGDIASALATAVEGTGVDILMGVGGAPEGVITAAAMKCMGGEIQGKLVCSTEEQKQQCDRLGLDTDQVLYMDDLVKGNEAYFVATGITHGDMLKGVVYAGDDTAKTHSIVMRSETGTIRFVEATHKLRTKPDYAY</sequence>
<feature type="binding site" evidence="10">
    <location>
        <begin position="166"/>
        <end position="168"/>
    </location>
    <ligand>
        <name>substrate</name>
    </ligand>
</feature>
<feature type="binding site" evidence="9">
    <location>
        <position position="33"/>
    </location>
    <ligand>
        <name>Mn(2+)</name>
        <dbReference type="ChEBI" id="CHEBI:29035"/>
        <label>1</label>
    </ligand>
</feature>
<dbReference type="GO" id="GO:0046872">
    <property type="term" value="F:metal ion binding"/>
    <property type="evidence" value="ECO:0007669"/>
    <property type="project" value="UniProtKB-KW"/>
</dbReference>
<keyword evidence="4 11" id="KW-0378">Hydrolase</keyword>
<organism evidence="11 12">
    <name type="scientific">Isachenkonia alkalipeptolytica</name>
    <dbReference type="NCBI Taxonomy" id="2565777"/>
    <lineage>
        <taxon>Bacteria</taxon>
        <taxon>Bacillati</taxon>
        <taxon>Bacillota</taxon>
        <taxon>Clostridia</taxon>
        <taxon>Eubacteriales</taxon>
        <taxon>Clostridiaceae</taxon>
        <taxon>Isachenkonia</taxon>
    </lineage>
</organism>
<evidence type="ECO:0000313" key="12">
    <source>
        <dbReference type="Proteomes" id="UP000449710"/>
    </source>
</evidence>
<dbReference type="Pfam" id="PF03320">
    <property type="entry name" value="FBPase_glpX"/>
    <property type="match status" value="1"/>
</dbReference>
<feature type="binding site" evidence="10">
    <location>
        <begin position="90"/>
        <end position="92"/>
    </location>
    <ligand>
        <name>substrate</name>
    </ligand>
</feature>
<feature type="binding site" evidence="10">
    <location>
        <begin position="188"/>
        <end position="190"/>
    </location>
    <ligand>
        <name>substrate</name>
    </ligand>
</feature>
<dbReference type="FunFam" id="3.40.190.90:FF:000001">
    <property type="entry name" value="Fructose-1,6-bisphosphatase"/>
    <property type="match status" value="1"/>
</dbReference>
<dbReference type="Gene3D" id="3.30.540.10">
    <property type="entry name" value="Fructose-1,6-Bisphosphatase, subunit A, domain 1"/>
    <property type="match status" value="1"/>
</dbReference>
<keyword evidence="5 9" id="KW-0464">Manganese</keyword>
<evidence type="ECO:0000256" key="9">
    <source>
        <dbReference type="PIRSR" id="PIRSR004532-1"/>
    </source>
</evidence>
<feature type="binding site" evidence="10">
    <location>
        <position position="121"/>
    </location>
    <ligand>
        <name>substrate</name>
    </ligand>
</feature>
<dbReference type="Proteomes" id="UP000449710">
    <property type="component" value="Unassembled WGS sequence"/>
</dbReference>
<evidence type="ECO:0000256" key="10">
    <source>
        <dbReference type="PIRSR" id="PIRSR004532-2"/>
    </source>
</evidence>
<dbReference type="PIRSF" id="PIRSF004532">
    <property type="entry name" value="GlpX"/>
    <property type="match status" value="1"/>
</dbReference>
<comment type="catalytic activity">
    <reaction evidence="1">
        <text>beta-D-fructose 1,6-bisphosphate + H2O = beta-D-fructose 6-phosphate + phosphate</text>
        <dbReference type="Rhea" id="RHEA:11064"/>
        <dbReference type="ChEBI" id="CHEBI:15377"/>
        <dbReference type="ChEBI" id="CHEBI:32966"/>
        <dbReference type="ChEBI" id="CHEBI:43474"/>
        <dbReference type="ChEBI" id="CHEBI:57634"/>
        <dbReference type="EC" id="3.1.3.11"/>
    </reaction>
</comment>
<dbReference type="Gene3D" id="3.40.190.90">
    <property type="match status" value="1"/>
</dbReference>
<comment type="cofactor">
    <cofactor evidence="9">
        <name>Mn(2+)</name>
        <dbReference type="ChEBI" id="CHEBI:29035"/>
    </cofactor>
</comment>
<comment type="similarity">
    <text evidence="2 8">Belongs to the FBPase class 2 family.</text>
</comment>
<evidence type="ECO:0000256" key="6">
    <source>
        <dbReference type="ARBA" id="ARBA00023277"/>
    </source>
</evidence>
<dbReference type="GO" id="GO:0042132">
    <property type="term" value="F:fructose 1,6-bisphosphate 1-phosphatase activity"/>
    <property type="evidence" value="ECO:0007669"/>
    <property type="project" value="UniProtKB-EC"/>
</dbReference>
<keyword evidence="3 9" id="KW-0479">Metal-binding</keyword>
<dbReference type="RefSeq" id="WP_160720818.1">
    <property type="nucleotide sequence ID" value="NZ_SUMG01000007.1"/>
</dbReference>
<dbReference type="NCBIfam" id="TIGR00330">
    <property type="entry name" value="glpX"/>
    <property type="match status" value="1"/>
</dbReference>
<feature type="binding site" evidence="9">
    <location>
        <position position="57"/>
    </location>
    <ligand>
        <name>Mn(2+)</name>
        <dbReference type="ChEBI" id="CHEBI:29035"/>
        <label>1</label>
    </ligand>
</feature>
<feature type="binding site" evidence="10">
    <location>
        <position position="212"/>
    </location>
    <ligand>
        <name>substrate</name>
    </ligand>
</feature>
<keyword evidence="12" id="KW-1185">Reference proteome</keyword>
<evidence type="ECO:0000256" key="2">
    <source>
        <dbReference type="ARBA" id="ARBA00008989"/>
    </source>
</evidence>
<dbReference type="GO" id="GO:0006071">
    <property type="term" value="P:glycerol metabolic process"/>
    <property type="evidence" value="ECO:0007669"/>
    <property type="project" value="InterPro"/>
</dbReference>
<dbReference type="SUPFAM" id="SSF56655">
    <property type="entry name" value="Carbohydrate phosphatase"/>
    <property type="match status" value="1"/>
</dbReference>
<gene>
    <name evidence="11" type="primary">glpX</name>
    <name evidence="11" type="ORF">ISALK_07520</name>
</gene>
<evidence type="ECO:0000256" key="7">
    <source>
        <dbReference type="ARBA" id="ARBA00024331"/>
    </source>
</evidence>
<keyword evidence="6 8" id="KW-0119">Carbohydrate metabolism</keyword>